<evidence type="ECO:0000313" key="2">
    <source>
        <dbReference type="EMBL" id="MBB1158178.1"/>
    </source>
</evidence>
<organism evidence="2 3">
    <name type="scientific">Amycolatopsis dendrobii</name>
    <dbReference type="NCBI Taxonomy" id="2760662"/>
    <lineage>
        <taxon>Bacteria</taxon>
        <taxon>Bacillati</taxon>
        <taxon>Actinomycetota</taxon>
        <taxon>Actinomycetes</taxon>
        <taxon>Pseudonocardiales</taxon>
        <taxon>Pseudonocardiaceae</taxon>
        <taxon>Amycolatopsis</taxon>
    </lineage>
</organism>
<keyword evidence="1" id="KW-0732">Signal</keyword>
<evidence type="ECO:0000256" key="1">
    <source>
        <dbReference type="SAM" id="SignalP"/>
    </source>
</evidence>
<name>A0A7W3W3P3_9PSEU</name>
<keyword evidence="3" id="KW-1185">Reference proteome</keyword>
<dbReference type="AlphaFoldDB" id="A0A7W3W3P3"/>
<dbReference type="Pfam" id="PF03995">
    <property type="entry name" value="Inhibitor_I36"/>
    <property type="match status" value="1"/>
</dbReference>
<feature type="signal peptide" evidence="1">
    <location>
        <begin position="1"/>
        <end position="30"/>
    </location>
</feature>
<proteinExistence type="predicted"/>
<evidence type="ECO:0000313" key="3">
    <source>
        <dbReference type="Proteomes" id="UP000526734"/>
    </source>
</evidence>
<reference evidence="2 3" key="1">
    <citation type="submission" date="2020-08" db="EMBL/GenBank/DDBJ databases">
        <title>Amycolatopsis sp. nov. DR6-1 isolated from Dendrobium heterocarpum.</title>
        <authorList>
            <person name="Tedsree N."/>
            <person name="Kuncharoen N."/>
            <person name="Likhitwitayawuid K."/>
            <person name="Tanasupawat S."/>
        </authorList>
    </citation>
    <scope>NUCLEOTIDE SEQUENCE [LARGE SCALE GENOMIC DNA]</scope>
    <source>
        <strain evidence="2 3">DR6-1</strain>
    </source>
</reference>
<protein>
    <submittedName>
        <fullName evidence="2">Peptidase inhibitor family I36 protein</fullName>
    </submittedName>
</protein>
<accession>A0A7W3W3P3</accession>
<dbReference type="EMBL" id="JACGZW010000012">
    <property type="protein sequence ID" value="MBB1158178.1"/>
    <property type="molecule type" value="Genomic_DNA"/>
</dbReference>
<dbReference type="Proteomes" id="UP000526734">
    <property type="component" value="Unassembled WGS sequence"/>
</dbReference>
<gene>
    <name evidence="2" type="ORF">H4281_33965</name>
</gene>
<sequence length="131" mass="13875">MRNIFRVAAPAMLGAMGLVAALGAAIPASAAQESSAPGAEIAAYNCSAGYFCMYSGWNGGGARCQYRDNTPNTADRCSFIRQGKNVLSVWNGNGKKATYYTGTNYHHRVGSTKPGHGGNLQGSYQIRSIKF</sequence>
<dbReference type="RefSeq" id="WP_182894931.1">
    <property type="nucleotide sequence ID" value="NZ_JACGZW010000012.1"/>
</dbReference>
<comment type="caution">
    <text evidence="2">The sequence shown here is derived from an EMBL/GenBank/DDBJ whole genome shotgun (WGS) entry which is preliminary data.</text>
</comment>
<feature type="chain" id="PRO_5030574424" evidence="1">
    <location>
        <begin position="31"/>
        <end position="131"/>
    </location>
</feature>